<dbReference type="OrthoDB" id="10266696at2759"/>
<evidence type="ECO:0000256" key="3">
    <source>
        <dbReference type="ARBA" id="ARBA00022771"/>
    </source>
</evidence>
<gene>
    <name evidence="7" type="ORF">Pmar_PMAR012700</name>
</gene>
<keyword evidence="8" id="KW-1185">Reference proteome</keyword>
<dbReference type="Gene3D" id="1.10.220.150">
    <property type="entry name" value="Arf GTPase activating protein"/>
    <property type="match status" value="1"/>
</dbReference>
<dbReference type="InterPro" id="IPR001164">
    <property type="entry name" value="ArfGAP_dom"/>
</dbReference>
<evidence type="ECO:0000256" key="4">
    <source>
        <dbReference type="ARBA" id="ARBA00022833"/>
    </source>
</evidence>
<dbReference type="AlphaFoldDB" id="C5K827"/>
<keyword evidence="4" id="KW-0862">Zinc</keyword>
<dbReference type="OMA" id="YQSWQLD"/>
<protein>
    <submittedName>
        <fullName evidence="7">Arf GTPase-activating protein, putative</fullName>
    </submittedName>
</protein>
<evidence type="ECO:0000256" key="5">
    <source>
        <dbReference type="PROSITE-ProRule" id="PRU00288"/>
    </source>
</evidence>
<evidence type="ECO:0000256" key="2">
    <source>
        <dbReference type="ARBA" id="ARBA00022723"/>
    </source>
</evidence>
<dbReference type="PANTHER" id="PTHR45686">
    <property type="entry name" value="ADP-RIBOSYLATION FACTOR GTPASE ACTIVATING PROTEIN 3, ISOFORM H-RELATED"/>
    <property type="match status" value="1"/>
</dbReference>
<dbReference type="GO" id="GO:0000139">
    <property type="term" value="C:Golgi membrane"/>
    <property type="evidence" value="ECO:0007669"/>
    <property type="project" value="GOC"/>
</dbReference>
<keyword evidence="1" id="KW-0343">GTPase activation</keyword>
<dbReference type="InParanoid" id="C5K827"/>
<dbReference type="EMBL" id="GG671079">
    <property type="protein sequence ID" value="EER19712.1"/>
    <property type="molecule type" value="Genomic_DNA"/>
</dbReference>
<dbReference type="PRINTS" id="PR00405">
    <property type="entry name" value="REVINTRACTNG"/>
</dbReference>
<dbReference type="GO" id="GO:0008270">
    <property type="term" value="F:zinc ion binding"/>
    <property type="evidence" value="ECO:0007669"/>
    <property type="project" value="UniProtKB-KW"/>
</dbReference>
<feature type="domain" description="Arf-GAP" evidence="6">
    <location>
        <begin position="47"/>
        <end position="130"/>
    </location>
</feature>
<proteinExistence type="predicted"/>
<keyword evidence="2" id="KW-0479">Metal-binding</keyword>
<dbReference type="InterPro" id="IPR037278">
    <property type="entry name" value="ARFGAP/RecO"/>
</dbReference>
<reference evidence="7 8" key="1">
    <citation type="submission" date="2008-07" db="EMBL/GenBank/DDBJ databases">
        <authorList>
            <person name="El-Sayed N."/>
            <person name="Caler E."/>
            <person name="Inman J."/>
            <person name="Amedeo P."/>
            <person name="Hass B."/>
            <person name="Wortman J."/>
        </authorList>
    </citation>
    <scope>NUCLEOTIDE SEQUENCE [LARGE SCALE GENOMIC DNA]</scope>
    <source>
        <strain evidence="8">ATCC 50983 / TXsc</strain>
    </source>
</reference>
<dbReference type="Pfam" id="PF01412">
    <property type="entry name" value="ArfGap"/>
    <property type="match status" value="1"/>
</dbReference>
<keyword evidence="3 5" id="KW-0863">Zinc-finger</keyword>
<name>C5K827_PERM5</name>
<dbReference type="Proteomes" id="UP000007800">
    <property type="component" value="Unassembled WGS sequence"/>
</dbReference>
<accession>C5K827</accession>
<sequence>MTATPSGAGVMSSKIRGGVPIVNEDKLKEYQSWQLDSRGMVPDDIRNAFFKVLRSKPANRACIDCMTRNPVWISTGFGVFVCLNCSGRHRQMGVHVTFVRSCEMDKLPPQYLIQMELGGNERARDYFKQHNMGPGCSKPIDYHGRWAAKYRQMLQKEVDEVMTE</sequence>
<dbReference type="SUPFAM" id="SSF57863">
    <property type="entry name" value="ArfGap/RecO-like zinc finger"/>
    <property type="match status" value="1"/>
</dbReference>
<dbReference type="GO" id="GO:0005096">
    <property type="term" value="F:GTPase activator activity"/>
    <property type="evidence" value="ECO:0007669"/>
    <property type="project" value="UniProtKB-KW"/>
</dbReference>
<dbReference type="PANTHER" id="PTHR45686:SF4">
    <property type="entry name" value="ADP-RIBOSYLATION FACTOR GTPASE ACTIVATING PROTEIN 3, ISOFORM H"/>
    <property type="match status" value="1"/>
</dbReference>
<evidence type="ECO:0000313" key="8">
    <source>
        <dbReference type="Proteomes" id="UP000007800"/>
    </source>
</evidence>
<dbReference type="GeneID" id="9057703"/>
<dbReference type="SMART" id="SM00105">
    <property type="entry name" value="ArfGap"/>
    <property type="match status" value="1"/>
</dbReference>
<dbReference type="PROSITE" id="PS50115">
    <property type="entry name" value="ARFGAP"/>
    <property type="match status" value="1"/>
</dbReference>
<evidence type="ECO:0000256" key="1">
    <source>
        <dbReference type="ARBA" id="ARBA00022468"/>
    </source>
</evidence>
<organism evidence="8">
    <name type="scientific">Perkinsus marinus (strain ATCC 50983 / TXsc)</name>
    <dbReference type="NCBI Taxonomy" id="423536"/>
    <lineage>
        <taxon>Eukaryota</taxon>
        <taxon>Sar</taxon>
        <taxon>Alveolata</taxon>
        <taxon>Perkinsozoa</taxon>
        <taxon>Perkinsea</taxon>
        <taxon>Perkinsida</taxon>
        <taxon>Perkinsidae</taxon>
        <taxon>Perkinsus</taxon>
    </lineage>
</organism>
<dbReference type="InterPro" id="IPR038508">
    <property type="entry name" value="ArfGAP_dom_sf"/>
</dbReference>
<evidence type="ECO:0000313" key="7">
    <source>
        <dbReference type="EMBL" id="EER19712.1"/>
    </source>
</evidence>
<evidence type="ECO:0000259" key="6">
    <source>
        <dbReference type="PROSITE" id="PS50115"/>
    </source>
</evidence>
<dbReference type="GO" id="GO:0048205">
    <property type="term" value="P:COPI coating of Golgi vesicle"/>
    <property type="evidence" value="ECO:0007669"/>
    <property type="project" value="TreeGrafter"/>
</dbReference>
<dbReference type="RefSeq" id="XP_002787916.1">
    <property type="nucleotide sequence ID" value="XM_002787870.1"/>
</dbReference>
<dbReference type="CDD" id="cd08959">
    <property type="entry name" value="ArfGap_ArfGap1_like"/>
    <property type="match status" value="1"/>
</dbReference>